<dbReference type="InterPro" id="IPR002347">
    <property type="entry name" value="SDR_fam"/>
</dbReference>
<dbReference type="SUPFAM" id="SSF51735">
    <property type="entry name" value="NAD(P)-binding Rossmann-fold domains"/>
    <property type="match status" value="1"/>
</dbReference>
<dbReference type="Gene3D" id="3.40.50.720">
    <property type="entry name" value="NAD(P)-binding Rossmann-like Domain"/>
    <property type="match status" value="1"/>
</dbReference>
<dbReference type="Pfam" id="PF13561">
    <property type="entry name" value="adh_short_C2"/>
    <property type="match status" value="1"/>
</dbReference>
<gene>
    <name evidence="2" type="ORF">D9R08_14185</name>
</gene>
<evidence type="ECO:0000313" key="2">
    <source>
        <dbReference type="EMBL" id="RMA41461.1"/>
    </source>
</evidence>
<dbReference type="Proteomes" id="UP000281343">
    <property type="component" value="Unassembled WGS sequence"/>
</dbReference>
<dbReference type="CDD" id="cd05233">
    <property type="entry name" value="SDR_c"/>
    <property type="match status" value="1"/>
</dbReference>
<dbReference type="PRINTS" id="PR00081">
    <property type="entry name" value="GDHRDH"/>
</dbReference>
<dbReference type="AlphaFoldDB" id="A0A3L9XXW9"/>
<proteinExistence type="inferred from homology"/>
<dbReference type="OrthoDB" id="9797020at2"/>
<accession>A0A3L9XXW9</accession>
<comment type="similarity">
    <text evidence="1">Belongs to the short-chain dehydrogenases/reductases (SDR) family.</text>
</comment>
<dbReference type="EMBL" id="RCNT01000007">
    <property type="protein sequence ID" value="RMA41461.1"/>
    <property type="molecule type" value="Genomic_DNA"/>
</dbReference>
<dbReference type="PANTHER" id="PTHR42760">
    <property type="entry name" value="SHORT-CHAIN DEHYDROGENASES/REDUCTASES FAMILY MEMBER"/>
    <property type="match status" value="1"/>
</dbReference>
<dbReference type="GO" id="GO:0016616">
    <property type="term" value="F:oxidoreductase activity, acting on the CH-OH group of donors, NAD or NADP as acceptor"/>
    <property type="evidence" value="ECO:0007669"/>
    <property type="project" value="TreeGrafter"/>
</dbReference>
<comment type="caution">
    <text evidence="2">The sequence shown here is derived from an EMBL/GenBank/DDBJ whole genome shotgun (WGS) entry which is preliminary data.</text>
</comment>
<dbReference type="PRINTS" id="PR00080">
    <property type="entry name" value="SDRFAMILY"/>
</dbReference>
<organism evidence="2 3">
    <name type="scientific">Rhodophyticola porphyridii</name>
    <dbReference type="NCBI Taxonomy" id="1852017"/>
    <lineage>
        <taxon>Bacteria</taxon>
        <taxon>Pseudomonadati</taxon>
        <taxon>Pseudomonadota</taxon>
        <taxon>Alphaproteobacteria</taxon>
        <taxon>Rhodobacterales</taxon>
        <taxon>Roseobacteraceae</taxon>
        <taxon>Rhodophyticola</taxon>
    </lineage>
</organism>
<protein>
    <submittedName>
        <fullName evidence="2">SDR family oxidoreductase</fullName>
    </submittedName>
</protein>
<dbReference type="InterPro" id="IPR036291">
    <property type="entry name" value="NAD(P)-bd_dom_sf"/>
</dbReference>
<dbReference type="PROSITE" id="PS00061">
    <property type="entry name" value="ADH_SHORT"/>
    <property type="match status" value="1"/>
</dbReference>
<evidence type="ECO:0000256" key="1">
    <source>
        <dbReference type="ARBA" id="ARBA00006484"/>
    </source>
</evidence>
<dbReference type="InterPro" id="IPR020904">
    <property type="entry name" value="Sc_DH/Rdtase_CS"/>
</dbReference>
<dbReference type="FunFam" id="3.40.50.720:FF:000084">
    <property type="entry name" value="Short-chain dehydrogenase reductase"/>
    <property type="match status" value="1"/>
</dbReference>
<evidence type="ECO:0000313" key="3">
    <source>
        <dbReference type="Proteomes" id="UP000281343"/>
    </source>
</evidence>
<keyword evidence="3" id="KW-1185">Reference proteome</keyword>
<name>A0A3L9XXW9_9RHOB</name>
<sequence length="273" mass="29915">MAVSRRCRPFPNLKRRQDRLQRRKLENLVAVITGASNGCGRAAVREFIKEGAAVVGADRDEENGQALSEELQSDRFLFVPADVSRSGHVKAVVEAAQATFGGIDILFNQAGEIQVQPLLQVTETDFDFLINNNVRSVVLMTQACLPSMLQKGRGAIITTSSVSASTATPMEAIYCTTKAAVTQFTRSVAVEFRDRGIRSNVISPGFVRTKHGEYEMEQLRQLNVPASEEDIRTLQGRMCEPEEVARVAVFLASDDASFINGADITVDNTFTVI</sequence>
<reference evidence="2 3" key="1">
    <citation type="submission" date="2018-10" db="EMBL/GenBank/DDBJ databases">
        <authorList>
            <person name="Jung H.S."/>
            <person name="Jeon C.O."/>
        </authorList>
    </citation>
    <scope>NUCLEOTIDE SEQUENCE [LARGE SCALE GENOMIC DNA]</scope>
    <source>
        <strain evidence="2 3">MA-7-27</strain>
    </source>
</reference>